<evidence type="ECO:0000313" key="4">
    <source>
        <dbReference type="Proteomes" id="UP000194151"/>
    </source>
</evidence>
<dbReference type="RefSeq" id="WP_086064927.1">
    <property type="nucleotide sequence ID" value="NZ_CP021108.1"/>
</dbReference>
<keyword evidence="2" id="KW-0732">Signal</keyword>
<dbReference type="CDD" id="cd13578">
    <property type="entry name" value="PBP2_Bug27"/>
    <property type="match status" value="1"/>
</dbReference>
<comment type="similarity">
    <text evidence="1">Belongs to the UPF0065 (bug) family.</text>
</comment>
<dbReference type="InterPro" id="IPR005064">
    <property type="entry name" value="BUG"/>
</dbReference>
<evidence type="ECO:0000256" key="1">
    <source>
        <dbReference type="ARBA" id="ARBA00006987"/>
    </source>
</evidence>
<dbReference type="KEGG" id="bgv:CAL12_13575"/>
<dbReference type="Gene3D" id="3.40.190.150">
    <property type="entry name" value="Bordetella uptake gene, domain 1"/>
    <property type="match status" value="1"/>
</dbReference>
<dbReference type="InterPro" id="IPR042100">
    <property type="entry name" value="Bug_dom1"/>
</dbReference>
<dbReference type="PANTHER" id="PTHR42928:SF5">
    <property type="entry name" value="BLR1237 PROTEIN"/>
    <property type="match status" value="1"/>
</dbReference>
<dbReference type="PANTHER" id="PTHR42928">
    <property type="entry name" value="TRICARBOXYLATE-BINDING PROTEIN"/>
    <property type="match status" value="1"/>
</dbReference>
<accession>A0A1W6YL00</accession>
<protein>
    <submittedName>
        <fullName evidence="3">ABC transporter substrate-binding protein</fullName>
    </submittedName>
</protein>
<dbReference type="SUPFAM" id="SSF53850">
    <property type="entry name" value="Periplasmic binding protein-like II"/>
    <property type="match status" value="1"/>
</dbReference>
<proteinExistence type="inferred from homology"/>
<evidence type="ECO:0000313" key="3">
    <source>
        <dbReference type="EMBL" id="ARP81742.1"/>
    </source>
</evidence>
<dbReference type="EMBL" id="CP021108">
    <property type="protein sequence ID" value="ARP81742.1"/>
    <property type="molecule type" value="Genomic_DNA"/>
</dbReference>
<reference evidence="3 4" key="1">
    <citation type="submission" date="2017-05" db="EMBL/GenBank/DDBJ databases">
        <title>Complete and WGS of Bordetella genogroups.</title>
        <authorList>
            <person name="Spilker T."/>
            <person name="LiPuma J."/>
        </authorList>
    </citation>
    <scope>NUCLEOTIDE SEQUENCE [LARGE SCALE GENOMIC DNA]</scope>
    <source>
        <strain evidence="3 4">AU19157</strain>
    </source>
</reference>
<keyword evidence="4" id="KW-1185">Reference proteome</keyword>
<feature type="signal peptide" evidence="2">
    <location>
        <begin position="1"/>
        <end position="23"/>
    </location>
</feature>
<gene>
    <name evidence="3" type="ORF">CAL12_13575</name>
</gene>
<dbReference type="OrthoDB" id="8955500at2"/>
<feature type="chain" id="PRO_5011986642" evidence="2">
    <location>
        <begin position="24"/>
        <end position="321"/>
    </location>
</feature>
<name>A0A1W6YL00_9BORD</name>
<dbReference type="STRING" id="1416806.CAL12_13575"/>
<dbReference type="Pfam" id="PF03401">
    <property type="entry name" value="TctC"/>
    <property type="match status" value="1"/>
</dbReference>
<sequence>MKSCTILRSLAAATLLCCAAAHADHWPSRTVTVVVPFAAGGSTDSTARLVAEKLGKELGQPVVVDNRAGAGSNIGSAYVAKAAPDGYTLLLTSSTIATNVTLYKATGFDLDKDLVPVSQVALIPNVLVVNNDFPARTLAQFVDYVRQKKGPVNYGSAGNGTSQHLSGALFNSMVGGAMTHVPYKGGAPANMDLLGGQIQAVFAPLVEVLPYIDSGKLRALAVTTRQRSPRLPGVPTVSEALPGYEVVLWNGVFAPAGTPPAIVDKLAQALRQVTQDAGVRKVLAEQGSAPVEGSPAAFKTVLTAEVEKWGKLVRLSGAQVN</sequence>
<dbReference type="AlphaFoldDB" id="A0A1W6YL00"/>
<evidence type="ECO:0000256" key="2">
    <source>
        <dbReference type="SAM" id="SignalP"/>
    </source>
</evidence>
<dbReference type="Proteomes" id="UP000194151">
    <property type="component" value="Chromosome"/>
</dbReference>
<organism evidence="3 4">
    <name type="scientific">Bordetella genomosp. 8</name>
    <dbReference type="NCBI Taxonomy" id="1416806"/>
    <lineage>
        <taxon>Bacteria</taxon>
        <taxon>Pseudomonadati</taxon>
        <taxon>Pseudomonadota</taxon>
        <taxon>Betaproteobacteria</taxon>
        <taxon>Burkholderiales</taxon>
        <taxon>Alcaligenaceae</taxon>
        <taxon>Bordetella</taxon>
    </lineage>
</organism>
<dbReference type="Gene3D" id="3.40.190.10">
    <property type="entry name" value="Periplasmic binding protein-like II"/>
    <property type="match status" value="1"/>
</dbReference>
<dbReference type="PIRSF" id="PIRSF017082">
    <property type="entry name" value="YflP"/>
    <property type="match status" value="1"/>
</dbReference>